<dbReference type="eggNOG" id="KOG0672">
    <property type="taxonomic scope" value="Eukaryota"/>
</dbReference>
<dbReference type="OrthoDB" id="70387at2759"/>
<comment type="similarity">
    <text evidence="2">Belongs to the HFCD (homooligomeric flavin containing Cys decarboxylase) superfamily.</text>
</comment>
<feature type="compositionally biased region" description="Polar residues" evidence="3">
    <location>
        <begin position="117"/>
        <end position="130"/>
    </location>
</feature>
<evidence type="ECO:0000313" key="6">
    <source>
        <dbReference type="Proteomes" id="UP000005018"/>
    </source>
</evidence>
<feature type="region of interest" description="Disordered" evidence="3">
    <location>
        <begin position="516"/>
        <end position="625"/>
    </location>
</feature>
<dbReference type="PANTHER" id="PTHR14359:SF6">
    <property type="entry name" value="PHOSPHOPANTOTHENOYLCYSTEINE DECARBOXYLASE"/>
    <property type="match status" value="1"/>
</dbReference>
<feature type="compositionally biased region" description="Basic and acidic residues" evidence="3">
    <location>
        <begin position="614"/>
        <end position="625"/>
    </location>
</feature>
<feature type="compositionally biased region" description="Acidic residues" evidence="3">
    <location>
        <begin position="522"/>
        <end position="550"/>
    </location>
</feature>
<keyword evidence="6" id="KW-1185">Reference proteome</keyword>
<dbReference type="KEGG" id="cot:CORT_0B10570"/>
<feature type="region of interest" description="Disordered" evidence="3">
    <location>
        <begin position="20"/>
        <end position="209"/>
    </location>
</feature>
<dbReference type="HOGENOM" id="CLU_019898_0_0_1"/>
<dbReference type="PANTHER" id="PTHR14359">
    <property type="entry name" value="HOMO-OLIGOMERIC FLAVIN CONTAINING CYS DECARBOXYLASE FAMILY"/>
    <property type="match status" value="1"/>
</dbReference>
<feature type="compositionally biased region" description="Basic residues" evidence="3">
    <location>
        <begin position="55"/>
        <end position="64"/>
    </location>
</feature>
<feature type="compositionally biased region" description="Low complexity" evidence="3">
    <location>
        <begin position="180"/>
        <end position="208"/>
    </location>
</feature>
<dbReference type="AlphaFoldDB" id="H8X238"/>
<feature type="compositionally biased region" description="Low complexity" evidence="3">
    <location>
        <begin position="65"/>
        <end position="76"/>
    </location>
</feature>
<feature type="compositionally biased region" description="Pro residues" evidence="3">
    <location>
        <begin position="165"/>
        <end position="179"/>
    </location>
</feature>
<dbReference type="InterPro" id="IPR003382">
    <property type="entry name" value="Flavoprotein"/>
</dbReference>
<evidence type="ECO:0000256" key="3">
    <source>
        <dbReference type="SAM" id="MobiDB-lite"/>
    </source>
</evidence>
<dbReference type="RefSeq" id="XP_003868194.1">
    <property type="nucleotide sequence ID" value="XM_003868146.1"/>
</dbReference>
<dbReference type="Gene3D" id="3.40.50.1950">
    <property type="entry name" value="Flavin prenyltransferase-like"/>
    <property type="match status" value="1"/>
</dbReference>
<dbReference type="GO" id="GO:0071513">
    <property type="term" value="C:phosphopantothenoylcysteine decarboxylase complex"/>
    <property type="evidence" value="ECO:0007669"/>
    <property type="project" value="TreeGrafter"/>
</dbReference>
<keyword evidence="1" id="KW-0173">Coenzyme A biosynthesis</keyword>
<dbReference type="GO" id="GO:0015937">
    <property type="term" value="P:coenzyme A biosynthetic process"/>
    <property type="evidence" value="ECO:0007669"/>
    <property type="project" value="UniProtKB-KW"/>
</dbReference>
<dbReference type="GO" id="GO:0010181">
    <property type="term" value="F:FMN binding"/>
    <property type="evidence" value="ECO:0007669"/>
    <property type="project" value="TreeGrafter"/>
</dbReference>
<dbReference type="InterPro" id="IPR036551">
    <property type="entry name" value="Flavin_trans-like"/>
</dbReference>
<dbReference type="SUPFAM" id="SSF52507">
    <property type="entry name" value="Homo-oligomeric flavin-containing Cys decarboxylases, HFCD"/>
    <property type="match status" value="2"/>
</dbReference>
<dbReference type="Proteomes" id="UP000005018">
    <property type="component" value="Chromosome 2"/>
</dbReference>
<reference evidence="5 6" key="1">
    <citation type="journal article" date="2012" name="PLoS ONE">
        <title>Sequence and analysis of the genome of the pathogenic yeast Candida orthopsilosis.</title>
        <authorList>
            <person name="Riccombeni A."/>
            <person name="Vidanes G."/>
            <person name="Proux-Wera E."/>
            <person name="Wolfe K.H."/>
            <person name="Butler G."/>
        </authorList>
    </citation>
    <scope>NUCLEOTIDE SEQUENCE [LARGE SCALE GENOMIC DNA]</scope>
    <source>
        <strain evidence="5 6">Co 90-125</strain>
    </source>
</reference>
<accession>H8X238</accession>
<organism evidence="5 6">
    <name type="scientific">Candida orthopsilosis (strain 90-125)</name>
    <name type="common">Yeast</name>
    <dbReference type="NCBI Taxonomy" id="1136231"/>
    <lineage>
        <taxon>Eukaryota</taxon>
        <taxon>Fungi</taxon>
        <taxon>Dikarya</taxon>
        <taxon>Ascomycota</taxon>
        <taxon>Saccharomycotina</taxon>
        <taxon>Pichiomycetes</taxon>
        <taxon>Debaryomycetaceae</taxon>
        <taxon>Candida/Lodderomyces clade</taxon>
        <taxon>Candida</taxon>
    </lineage>
</organism>
<evidence type="ECO:0000313" key="5">
    <source>
        <dbReference type="EMBL" id="CCG22759.1"/>
    </source>
</evidence>
<dbReference type="GO" id="GO:0004633">
    <property type="term" value="F:phosphopantothenoylcysteine decarboxylase activity"/>
    <property type="evidence" value="ECO:0007669"/>
    <property type="project" value="TreeGrafter"/>
</dbReference>
<proteinExistence type="inferred from homology"/>
<gene>
    <name evidence="5" type="ORF">CORT_0B10570</name>
</gene>
<feature type="compositionally biased region" description="Polar residues" evidence="3">
    <location>
        <begin position="597"/>
        <end position="607"/>
    </location>
</feature>
<evidence type="ECO:0000256" key="2">
    <source>
        <dbReference type="ARBA" id="ARBA00038350"/>
    </source>
</evidence>
<dbReference type="Pfam" id="PF02441">
    <property type="entry name" value="Flavoprotein"/>
    <property type="match status" value="1"/>
</dbReference>
<name>H8X238_CANO9</name>
<feature type="compositionally biased region" description="Low complexity" evidence="3">
    <location>
        <begin position="422"/>
        <end position="432"/>
    </location>
</feature>
<feature type="domain" description="Flavoprotein" evidence="4">
    <location>
        <begin position="258"/>
        <end position="516"/>
    </location>
</feature>
<feature type="compositionally biased region" description="Low complexity" evidence="3">
    <location>
        <begin position="154"/>
        <end position="164"/>
    </location>
</feature>
<feature type="compositionally biased region" description="Low complexity" evidence="3">
    <location>
        <begin position="573"/>
        <end position="592"/>
    </location>
</feature>
<evidence type="ECO:0000259" key="4">
    <source>
        <dbReference type="Pfam" id="PF02441"/>
    </source>
</evidence>
<feature type="compositionally biased region" description="Polar residues" evidence="3">
    <location>
        <begin position="86"/>
        <end position="96"/>
    </location>
</feature>
<protein>
    <recommendedName>
        <fullName evidence="4">Flavoprotein domain-containing protein</fullName>
    </recommendedName>
</protein>
<sequence length="650" mass="71846">MTPKQDEEEVSTTVKLHLSEYQDEPNVNYLHQPVPKKPSQLKESDLVNNKESKSKPPHHHHHHSSTSSTSKKLPSLVVKQDLNLKSCLSQTSSKVDQSFPPPPTTQQPETTPHSEQHPQFVSTDDISPNQHGLAPGSQIEEYTPIGFNSTPLISSQGSVTSSLVSPPPSTKPAMSPPIFTPLSSNSQSQQHQLHHQLQQPPSQQHSQPGVSRMNLLTYSSIDDKKFIESTRQSANTSATEIKSHDEDAITSSDDNKLHLLIGITGCISIHKNIFLIIEKLFELYTHEKLEIQVLLTKSAEYILSEKLHKFDELGVKVWFSDDGEKYFLTSPFQKVYSNAVASGQLTLKKQIGSHVFQQYNLSYDLQRWTDVLLLAPLSANTMAKLINGLADNLLTELLHVWPMPQVHHISEQPQVSSPPPTTTTATTSSATAQLESKKDSTILSNNLVAPKPIVAALALTNSMYSHPITKRQLSLLQETYPNMTILKPVEKCVDMDGNIAMGGMRSWREVVDFVSKKLGPPQEDEDEDGDDKDDKEEEEEEEEDDDDEGEEREKGVTLVNPVEANNTKPSPQPVQSEPQSTTTSTNTPPILTKVVTAPSQSRSSDNVSGGGNKSGERRRGNTITRRELAEHERLASQNALLNAGIGKVGL</sequence>
<dbReference type="EMBL" id="HE681720">
    <property type="protein sequence ID" value="CCG22759.1"/>
    <property type="molecule type" value="Genomic_DNA"/>
</dbReference>
<feature type="region of interest" description="Disordered" evidence="3">
    <location>
        <begin position="410"/>
        <end position="436"/>
    </location>
</feature>
<feature type="compositionally biased region" description="Basic and acidic residues" evidence="3">
    <location>
        <begin position="40"/>
        <end position="54"/>
    </location>
</feature>
<dbReference type="GeneID" id="14539181"/>
<evidence type="ECO:0000256" key="1">
    <source>
        <dbReference type="ARBA" id="ARBA00022993"/>
    </source>
</evidence>